<name>A0AAW2YYU6_9EUKA</name>
<organism evidence="9 10">
    <name type="scientific">Acrasis kona</name>
    <dbReference type="NCBI Taxonomy" id="1008807"/>
    <lineage>
        <taxon>Eukaryota</taxon>
        <taxon>Discoba</taxon>
        <taxon>Heterolobosea</taxon>
        <taxon>Tetramitia</taxon>
        <taxon>Eutetramitia</taxon>
        <taxon>Acrasidae</taxon>
        <taxon>Acrasis</taxon>
    </lineage>
</organism>
<feature type="transmembrane region" description="Helical" evidence="7">
    <location>
        <begin position="403"/>
        <end position="422"/>
    </location>
</feature>
<dbReference type="Gene3D" id="1.20.1250.20">
    <property type="entry name" value="MFS general substrate transporter like domains"/>
    <property type="match status" value="1"/>
</dbReference>
<accession>A0AAW2YYU6</accession>
<feature type="transmembrane region" description="Helical" evidence="7">
    <location>
        <begin position="73"/>
        <end position="94"/>
    </location>
</feature>
<feature type="transmembrane region" description="Helical" evidence="7">
    <location>
        <begin position="429"/>
        <end position="449"/>
    </location>
</feature>
<keyword evidence="4 7" id="KW-1133">Transmembrane helix</keyword>
<evidence type="ECO:0000259" key="8">
    <source>
        <dbReference type="PROSITE" id="PS50850"/>
    </source>
</evidence>
<keyword evidence="2" id="KW-0813">Transport</keyword>
<evidence type="ECO:0000256" key="2">
    <source>
        <dbReference type="ARBA" id="ARBA00022448"/>
    </source>
</evidence>
<feature type="transmembrane region" description="Helical" evidence="7">
    <location>
        <begin position="536"/>
        <end position="557"/>
    </location>
</feature>
<feature type="region of interest" description="Disordered" evidence="6">
    <location>
        <begin position="1"/>
        <end position="29"/>
    </location>
</feature>
<feature type="transmembrane region" description="Helical" evidence="7">
    <location>
        <begin position="461"/>
        <end position="490"/>
    </location>
</feature>
<keyword evidence="5 7" id="KW-0472">Membrane</keyword>
<gene>
    <name evidence="9" type="ORF">AKO1_012993</name>
</gene>
<dbReference type="CDD" id="cd17330">
    <property type="entry name" value="MFS_SLC46_TetA_like"/>
    <property type="match status" value="1"/>
</dbReference>
<dbReference type="PROSITE" id="PS50850">
    <property type="entry name" value="MFS"/>
    <property type="match status" value="1"/>
</dbReference>
<dbReference type="EMBL" id="JAOPGA020000840">
    <property type="protein sequence ID" value="KAL0482335.1"/>
    <property type="molecule type" value="Genomic_DNA"/>
</dbReference>
<dbReference type="InterPro" id="IPR036259">
    <property type="entry name" value="MFS_trans_sf"/>
</dbReference>
<feature type="transmembrane region" description="Helical" evidence="7">
    <location>
        <begin position="363"/>
        <end position="383"/>
    </location>
</feature>
<evidence type="ECO:0000256" key="1">
    <source>
        <dbReference type="ARBA" id="ARBA00004141"/>
    </source>
</evidence>
<dbReference type="GO" id="GO:0016020">
    <property type="term" value="C:membrane"/>
    <property type="evidence" value="ECO:0007669"/>
    <property type="project" value="UniProtKB-SubCell"/>
</dbReference>
<evidence type="ECO:0000313" key="9">
    <source>
        <dbReference type="EMBL" id="KAL0482335.1"/>
    </source>
</evidence>
<dbReference type="Proteomes" id="UP001431209">
    <property type="component" value="Unassembled WGS sequence"/>
</dbReference>
<dbReference type="InterPro" id="IPR011701">
    <property type="entry name" value="MFS"/>
</dbReference>
<comment type="caution">
    <text evidence="9">The sequence shown here is derived from an EMBL/GenBank/DDBJ whole genome shotgun (WGS) entry which is preliminary data.</text>
</comment>
<dbReference type="PRINTS" id="PR01035">
    <property type="entry name" value="TCRTETA"/>
</dbReference>
<comment type="subcellular location">
    <subcellularLocation>
        <location evidence="1">Membrane</location>
        <topology evidence="1">Multi-pass membrane protein</topology>
    </subcellularLocation>
</comment>
<evidence type="ECO:0000313" key="10">
    <source>
        <dbReference type="Proteomes" id="UP001431209"/>
    </source>
</evidence>
<feature type="transmembrane region" description="Helical" evidence="7">
    <location>
        <begin position="255"/>
        <end position="279"/>
    </location>
</feature>
<dbReference type="GO" id="GO:0022857">
    <property type="term" value="F:transmembrane transporter activity"/>
    <property type="evidence" value="ECO:0007669"/>
    <property type="project" value="InterPro"/>
</dbReference>
<protein>
    <submittedName>
        <fullName evidence="9">Peptide/nitrate transporter</fullName>
    </submittedName>
</protein>
<evidence type="ECO:0000256" key="6">
    <source>
        <dbReference type="SAM" id="MobiDB-lite"/>
    </source>
</evidence>
<feature type="transmembrane region" description="Helical" evidence="7">
    <location>
        <begin position="146"/>
        <end position="163"/>
    </location>
</feature>
<dbReference type="InterPro" id="IPR020846">
    <property type="entry name" value="MFS_dom"/>
</dbReference>
<feature type="compositionally biased region" description="Basic and acidic residues" evidence="6">
    <location>
        <begin position="1"/>
        <end position="22"/>
    </location>
</feature>
<dbReference type="InterPro" id="IPR001958">
    <property type="entry name" value="Tet-R_TetA/multi-R_MdtG-like"/>
</dbReference>
<dbReference type="PANTHER" id="PTHR23504:SF15">
    <property type="entry name" value="MAJOR FACILITATOR SUPERFAMILY (MFS) PROFILE DOMAIN-CONTAINING PROTEIN"/>
    <property type="match status" value="1"/>
</dbReference>
<keyword evidence="3 7" id="KW-0812">Transmembrane</keyword>
<evidence type="ECO:0000256" key="7">
    <source>
        <dbReference type="SAM" id="Phobius"/>
    </source>
</evidence>
<feature type="transmembrane region" description="Helical" evidence="7">
    <location>
        <begin position="169"/>
        <end position="191"/>
    </location>
</feature>
<feature type="transmembrane region" description="Helical" evidence="7">
    <location>
        <begin position="511"/>
        <end position="530"/>
    </location>
</feature>
<dbReference type="Pfam" id="PF07690">
    <property type="entry name" value="MFS_1"/>
    <property type="match status" value="1"/>
</dbReference>
<sequence length="570" mass="64132">MIQVGEDERVDTNEKLVHRNHDDDDDVEQTPTFAPVTLEMEDITKVNDRFKDVPQHEPPPEATTPTPMPWKQIVVVFTIFICDIFALSTLSPIVGFMVVDFGLAHDVDDNNIGYYAGMIISAYPLGQFFFAFMWGYLSDKYGRRPILMIGIVGSAFCSLLFGFSTNIYWAVAVRAILGALNGNNGIFKTYLGEITDKSNQARAFSMIGLSFGIGNVFGPIISGFAARPHIQYPNLFVRLSNTPVLSSIAQLFTTFPYLFLNLIVFLVNLIGLILAIFFLKETNRAILDRREPKQDIEMRETEVKVEPPMSDEETQEQELQQQAQEEVFNTMFKFTIPRSQRVVVIKFPEWWPRNEIVRTRPPLTCSLIQTMGAVCNQGFMASSPLWMMLSYENRGLNFGTQELGIMGTILGVAMFLYQLLLCHVVLSKFGILNSLRVSCVIMAVIYPFFPEINLLTKLSSIIPMWAVLVLANIVRIVIMQTVMTGCNIMLNNSVSPQNMGKLNGVALSINAIGRAFGPIAATTVFSYSIYGTKFPFDIHLIFILLSCILLSMVLMTIRLPKSLNEPRKHK</sequence>
<proteinExistence type="predicted"/>
<feature type="domain" description="Major facilitator superfamily (MFS) profile" evidence="8">
    <location>
        <begin position="72"/>
        <end position="564"/>
    </location>
</feature>
<evidence type="ECO:0000256" key="4">
    <source>
        <dbReference type="ARBA" id="ARBA00022989"/>
    </source>
</evidence>
<dbReference type="SUPFAM" id="SSF103473">
    <property type="entry name" value="MFS general substrate transporter"/>
    <property type="match status" value="1"/>
</dbReference>
<keyword evidence="10" id="KW-1185">Reference proteome</keyword>
<dbReference type="PANTHER" id="PTHR23504">
    <property type="entry name" value="MAJOR FACILITATOR SUPERFAMILY DOMAIN-CONTAINING PROTEIN 10"/>
    <property type="match status" value="1"/>
</dbReference>
<feature type="transmembrane region" description="Helical" evidence="7">
    <location>
        <begin position="203"/>
        <end position="226"/>
    </location>
</feature>
<dbReference type="AlphaFoldDB" id="A0AAW2YYU6"/>
<feature type="transmembrane region" description="Helical" evidence="7">
    <location>
        <begin position="114"/>
        <end position="134"/>
    </location>
</feature>
<evidence type="ECO:0000256" key="5">
    <source>
        <dbReference type="ARBA" id="ARBA00023136"/>
    </source>
</evidence>
<evidence type="ECO:0000256" key="3">
    <source>
        <dbReference type="ARBA" id="ARBA00022692"/>
    </source>
</evidence>
<reference evidence="9 10" key="1">
    <citation type="submission" date="2024-03" db="EMBL/GenBank/DDBJ databases">
        <title>The Acrasis kona genome and developmental transcriptomes reveal deep origins of eukaryotic multicellular pathways.</title>
        <authorList>
            <person name="Sheikh S."/>
            <person name="Fu C.-J."/>
            <person name="Brown M.W."/>
            <person name="Baldauf S.L."/>
        </authorList>
    </citation>
    <scope>NUCLEOTIDE SEQUENCE [LARGE SCALE GENOMIC DNA]</scope>
    <source>
        <strain evidence="9 10">ATCC MYA-3509</strain>
    </source>
</reference>